<dbReference type="RefSeq" id="WP_317019574.1">
    <property type="nucleotide sequence ID" value="NZ_CP136512.1"/>
</dbReference>
<keyword evidence="3" id="KW-1185">Reference proteome</keyword>
<evidence type="ECO:0000313" key="3">
    <source>
        <dbReference type="Proteomes" id="UP001302652"/>
    </source>
</evidence>
<gene>
    <name evidence="2" type="ORF">RW095_14155</name>
</gene>
<sequence length="184" mass="20802">MVGIFQNQREFFPTVSGKDVCRPLDRSGNGLRNRAQTGRVWLKLSGPYLTSKAEQPPYEDLAQSILALTKRFPERLVWGTDWPHATEEHKPDDAKMLDWLASLLPSSELEASTFVQNAAELYQFWETRRKRSVLAATLGRALRASRFVDIRPAAAEGCDVNPMNGSLLSWLRDAARPAEKQFAR</sequence>
<feature type="domain" description="Amidohydrolase-related" evidence="1">
    <location>
        <begin position="37"/>
        <end position="124"/>
    </location>
</feature>
<evidence type="ECO:0000313" key="2">
    <source>
        <dbReference type="EMBL" id="WOD16987.1"/>
    </source>
</evidence>
<organism evidence="2 3">
    <name type="scientific">Paraburkholderia kirstenboschensis</name>
    <dbReference type="NCBI Taxonomy" id="1245436"/>
    <lineage>
        <taxon>Bacteria</taxon>
        <taxon>Pseudomonadati</taxon>
        <taxon>Pseudomonadota</taxon>
        <taxon>Betaproteobacteria</taxon>
        <taxon>Burkholderiales</taxon>
        <taxon>Burkholderiaceae</taxon>
        <taxon>Paraburkholderia</taxon>
    </lineage>
</organism>
<accession>A0ABZ0EL23</accession>
<evidence type="ECO:0000259" key="1">
    <source>
        <dbReference type="Pfam" id="PF04909"/>
    </source>
</evidence>
<dbReference type="SUPFAM" id="SSF51556">
    <property type="entry name" value="Metallo-dependent hydrolases"/>
    <property type="match status" value="1"/>
</dbReference>
<dbReference type="Pfam" id="PF04909">
    <property type="entry name" value="Amidohydro_2"/>
    <property type="match status" value="1"/>
</dbReference>
<dbReference type="Gene3D" id="3.20.20.140">
    <property type="entry name" value="Metal-dependent hydrolases"/>
    <property type="match status" value="1"/>
</dbReference>
<dbReference type="PANTHER" id="PTHR35563">
    <property type="entry name" value="BARREL METAL-DEPENDENT HYDROLASE, PUTATIVE (AFU_ORTHOLOGUE AFUA_1G16240)-RELATED"/>
    <property type="match status" value="1"/>
</dbReference>
<dbReference type="PANTHER" id="PTHR35563:SF2">
    <property type="entry name" value="BARREL METAL-DEPENDENT HYDROLASE, PUTATIVE (AFU_ORTHOLOGUE AFUA_1G16240)-RELATED"/>
    <property type="match status" value="1"/>
</dbReference>
<dbReference type="InterPro" id="IPR032466">
    <property type="entry name" value="Metal_Hydrolase"/>
</dbReference>
<dbReference type="Proteomes" id="UP001302652">
    <property type="component" value="Chromosome 2"/>
</dbReference>
<dbReference type="EMBL" id="CP136512">
    <property type="protein sequence ID" value="WOD16987.1"/>
    <property type="molecule type" value="Genomic_DNA"/>
</dbReference>
<protein>
    <submittedName>
        <fullName evidence="2">Amidohydrolase family protein</fullName>
    </submittedName>
</protein>
<reference evidence="2 3" key="1">
    <citation type="submission" date="2023-10" db="EMBL/GenBank/DDBJ databases">
        <title>Surface-active antibiotics is a multifunctional adaptation for post-fire microbes.</title>
        <authorList>
            <person name="Liu M.D."/>
            <person name="Du Y."/>
            <person name="Koupaei S.K."/>
            <person name="Kim N.R."/>
            <person name="Zhang W."/>
            <person name="Traxler M.F."/>
        </authorList>
    </citation>
    <scope>NUCLEOTIDE SEQUENCE [LARGE SCALE GENOMIC DNA]</scope>
    <source>
        <strain evidence="2 3">F3</strain>
    </source>
</reference>
<dbReference type="InterPro" id="IPR006680">
    <property type="entry name" value="Amidohydro-rel"/>
</dbReference>
<dbReference type="InterPro" id="IPR052358">
    <property type="entry name" value="Aro_Compnd_Degr_Hydrolases"/>
</dbReference>
<proteinExistence type="predicted"/>
<name>A0ABZ0EL23_9BURK</name>